<accession>A0A1Q9C5Q0</accession>
<protein>
    <submittedName>
        <fullName evidence="1">Uncharacterized protein</fullName>
    </submittedName>
</protein>
<proteinExistence type="predicted"/>
<gene>
    <name evidence="1" type="ORF">AK812_SmicGene41611</name>
</gene>
<dbReference type="Proteomes" id="UP000186817">
    <property type="component" value="Unassembled WGS sequence"/>
</dbReference>
<reference evidence="1 2" key="1">
    <citation type="submission" date="2016-02" db="EMBL/GenBank/DDBJ databases">
        <title>Genome analysis of coral dinoflagellate symbionts highlights evolutionary adaptations to a symbiotic lifestyle.</title>
        <authorList>
            <person name="Aranda M."/>
            <person name="Li Y."/>
            <person name="Liew Y.J."/>
            <person name="Baumgarten S."/>
            <person name="Simakov O."/>
            <person name="Wilson M."/>
            <person name="Piel J."/>
            <person name="Ashoor H."/>
            <person name="Bougouffa S."/>
            <person name="Bajic V.B."/>
            <person name="Ryu T."/>
            <person name="Ravasi T."/>
            <person name="Bayer T."/>
            <person name="Micklem G."/>
            <person name="Kim H."/>
            <person name="Bhak J."/>
            <person name="Lajeunesse T.C."/>
            <person name="Voolstra C.R."/>
        </authorList>
    </citation>
    <scope>NUCLEOTIDE SEQUENCE [LARGE SCALE GENOMIC DNA]</scope>
    <source>
        <strain evidence="1 2">CCMP2467</strain>
    </source>
</reference>
<comment type="caution">
    <text evidence="1">The sequence shown here is derived from an EMBL/GenBank/DDBJ whole genome shotgun (WGS) entry which is preliminary data.</text>
</comment>
<dbReference type="AlphaFoldDB" id="A0A1Q9C5Q0"/>
<sequence>MSKASVKTGRLLNEEAVPQLLVLRPGAIRIYAADGKSKKRKPVPDNVLQLSHGCQVSPLPPTGVQIQTRAPCE</sequence>
<feature type="non-terminal residue" evidence="1">
    <location>
        <position position="73"/>
    </location>
</feature>
<dbReference type="EMBL" id="LSRX01001641">
    <property type="protein sequence ID" value="OLP78237.1"/>
    <property type="molecule type" value="Genomic_DNA"/>
</dbReference>
<organism evidence="1 2">
    <name type="scientific">Symbiodinium microadriaticum</name>
    <name type="common">Dinoflagellate</name>
    <name type="synonym">Zooxanthella microadriatica</name>
    <dbReference type="NCBI Taxonomy" id="2951"/>
    <lineage>
        <taxon>Eukaryota</taxon>
        <taxon>Sar</taxon>
        <taxon>Alveolata</taxon>
        <taxon>Dinophyceae</taxon>
        <taxon>Suessiales</taxon>
        <taxon>Symbiodiniaceae</taxon>
        <taxon>Symbiodinium</taxon>
    </lineage>
</organism>
<dbReference type="OrthoDB" id="10394954at2759"/>
<keyword evidence="2" id="KW-1185">Reference proteome</keyword>
<name>A0A1Q9C5Q0_SYMMI</name>
<evidence type="ECO:0000313" key="1">
    <source>
        <dbReference type="EMBL" id="OLP78237.1"/>
    </source>
</evidence>
<evidence type="ECO:0000313" key="2">
    <source>
        <dbReference type="Proteomes" id="UP000186817"/>
    </source>
</evidence>